<proteinExistence type="predicted"/>
<accession>A0A232FCA0</accession>
<comment type="caution">
    <text evidence="1">The sequence shown here is derived from an EMBL/GenBank/DDBJ whole genome shotgun (WGS) entry which is preliminary data.</text>
</comment>
<protein>
    <submittedName>
        <fullName evidence="1">Uncharacterized protein</fullName>
    </submittedName>
</protein>
<gene>
    <name evidence="1" type="ORF">TSAR_009988</name>
</gene>
<evidence type="ECO:0000313" key="1">
    <source>
        <dbReference type="EMBL" id="OXU27957.1"/>
    </source>
</evidence>
<dbReference type="EMBL" id="NNAY01000503">
    <property type="protein sequence ID" value="OXU27957.1"/>
    <property type="molecule type" value="Genomic_DNA"/>
</dbReference>
<keyword evidence="2" id="KW-1185">Reference proteome</keyword>
<dbReference type="AlphaFoldDB" id="A0A232FCA0"/>
<name>A0A232FCA0_9HYME</name>
<sequence>MESIVFHKSKISDTNIEPERYATKDINYSTYKDTAIAMGLLEHDSQIMDIFEEASTVMLPTQLKQVVAWFLGTKCLIVLSSKNV</sequence>
<evidence type="ECO:0000313" key="2">
    <source>
        <dbReference type="Proteomes" id="UP000215335"/>
    </source>
</evidence>
<dbReference type="Proteomes" id="UP000215335">
    <property type="component" value="Unassembled WGS sequence"/>
</dbReference>
<organism evidence="1 2">
    <name type="scientific">Trichomalopsis sarcophagae</name>
    <dbReference type="NCBI Taxonomy" id="543379"/>
    <lineage>
        <taxon>Eukaryota</taxon>
        <taxon>Metazoa</taxon>
        <taxon>Ecdysozoa</taxon>
        <taxon>Arthropoda</taxon>
        <taxon>Hexapoda</taxon>
        <taxon>Insecta</taxon>
        <taxon>Pterygota</taxon>
        <taxon>Neoptera</taxon>
        <taxon>Endopterygota</taxon>
        <taxon>Hymenoptera</taxon>
        <taxon>Apocrita</taxon>
        <taxon>Proctotrupomorpha</taxon>
        <taxon>Chalcidoidea</taxon>
        <taxon>Pteromalidae</taxon>
        <taxon>Pteromalinae</taxon>
        <taxon>Trichomalopsis</taxon>
    </lineage>
</organism>
<reference evidence="1 2" key="1">
    <citation type="journal article" date="2017" name="Curr. Biol.">
        <title>The Evolution of Venom by Co-option of Single-Copy Genes.</title>
        <authorList>
            <person name="Martinson E.O."/>
            <person name="Mrinalini"/>
            <person name="Kelkar Y.D."/>
            <person name="Chang C.H."/>
            <person name="Werren J.H."/>
        </authorList>
    </citation>
    <scope>NUCLEOTIDE SEQUENCE [LARGE SCALE GENOMIC DNA]</scope>
    <source>
        <strain evidence="1 2">Alberta</strain>
        <tissue evidence="1">Whole body</tissue>
    </source>
</reference>